<dbReference type="PANTHER" id="PTHR18952:SF124">
    <property type="entry name" value="CARBONIC ANHYDRASE 7"/>
    <property type="match status" value="1"/>
</dbReference>
<dbReference type="GO" id="GO:0008270">
    <property type="term" value="F:zinc ion binding"/>
    <property type="evidence" value="ECO:0007669"/>
    <property type="project" value="InterPro"/>
</dbReference>
<dbReference type="PANTHER" id="PTHR18952">
    <property type="entry name" value="CARBONIC ANHYDRASE"/>
    <property type="match status" value="1"/>
</dbReference>
<name>A0A194QEM7_PAPXU</name>
<dbReference type="InterPro" id="IPR036398">
    <property type="entry name" value="CA_dom_sf"/>
</dbReference>
<evidence type="ECO:0000313" key="3">
    <source>
        <dbReference type="EMBL" id="KPJ03400.1"/>
    </source>
</evidence>
<organism evidence="3 4">
    <name type="scientific">Papilio xuthus</name>
    <name type="common">Asian swallowtail butterfly</name>
    <dbReference type="NCBI Taxonomy" id="66420"/>
    <lineage>
        <taxon>Eukaryota</taxon>
        <taxon>Metazoa</taxon>
        <taxon>Ecdysozoa</taxon>
        <taxon>Arthropoda</taxon>
        <taxon>Hexapoda</taxon>
        <taxon>Insecta</taxon>
        <taxon>Pterygota</taxon>
        <taxon>Neoptera</taxon>
        <taxon>Endopterygota</taxon>
        <taxon>Lepidoptera</taxon>
        <taxon>Glossata</taxon>
        <taxon>Ditrysia</taxon>
        <taxon>Papilionoidea</taxon>
        <taxon>Papilionidae</taxon>
        <taxon>Papilioninae</taxon>
        <taxon>Papilio</taxon>
    </lineage>
</organism>
<dbReference type="GO" id="GO:0005737">
    <property type="term" value="C:cytoplasm"/>
    <property type="evidence" value="ECO:0007669"/>
    <property type="project" value="TreeGrafter"/>
</dbReference>
<dbReference type="CDD" id="cd00326">
    <property type="entry name" value="alpha_CA"/>
    <property type="match status" value="1"/>
</dbReference>
<feature type="domain" description="Alpha-carbonic anhydrase" evidence="2">
    <location>
        <begin position="117"/>
        <end position="376"/>
    </location>
</feature>
<keyword evidence="4" id="KW-1185">Reference proteome</keyword>
<dbReference type="Pfam" id="PF00194">
    <property type="entry name" value="Carb_anhydrase"/>
    <property type="match status" value="1"/>
</dbReference>
<proteinExistence type="inferred from homology"/>
<dbReference type="AlphaFoldDB" id="A0A194QEM7"/>
<evidence type="ECO:0000313" key="4">
    <source>
        <dbReference type="Proteomes" id="UP000053268"/>
    </source>
</evidence>
<evidence type="ECO:0000259" key="2">
    <source>
        <dbReference type="PROSITE" id="PS51144"/>
    </source>
</evidence>
<dbReference type="Gene3D" id="3.10.200.10">
    <property type="entry name" value="Alpha carbonic anhydrase"/>
    <property type="match status" value="1"/>
</dbReference>
<dbReference type="InterPro" id="IPR023561">
    <property type="entry name" value="Carbonic_anhydrase_a-class"/>
</dbReference>
<gene>
    <name evidence="3" type="ORF">RR46_06556</name>
</gene>
<evidence type="ECO:0000256" key="1">
    <source>
        <dbReference type="ARBA" id="ARBA00010718"/>
    </source>
</evidence>
<dbReference type="Proteomes" id="UP000053268">
    <property type="component" value="Unassembled WGS sequence"/>
</dbReference>
<reference evidence="3 4" key="1">
    <citation type="journal article" date="2015" name="Nat. Commun.">
        <title>Outbred genome sequencing and CRISPR/Cas9 gene editing in butterflies.</title>
        <authorList>
            <person name="Li X."/>
            <person name="Fan D."/>
            <person name="Zhang W."/>
            <person name="Liu G."/>
            <person name="Zhang L."/>
            <person name="Zhao L."/>
            <person name="Fang X."/>
            <person name="Chen L."/>
            <person name="Dong Y."/>
            <person name="Chen Y."/>
            <person name="Ding Y."/>
            <person name="Zhao R."/>
            <person name="Feng M."/>
            <person name="Zhu Y."/>
            <person name="Feng Y."/>
            <person name="Jiang X."/>
            <person name="Zhu D."/>
            <person name="Xiang H."/>
            <person name="Feng X."/>
            <person name="Li S."/>
            <person name="Wang J."/>
            <person name="Zhang G."/>
            <person name="Kronforst M.R."/>
            <person name="Wang W."/>
        </authorList>
    </citation>
    <scope>NUCLEOTIDE SEQUENCE [LARGE SCALE GENOMIC DNA]</scope>
    <source>
        <strain evidence="3">Ya'a_city_454_Px</strain>
        <tissue evidence="3">Whole body</tissue>
    </source>
</reference>
<dbReference type="EMBL" id="KQ459185">
    <property type="protein sequence ID" value="KPJ03400.1"/>
    <property type="molecule type" value="Genomic_DNA"/>
</dbReference>
<accession>A0A194QEM7</accession>
<dbReference type="InterPro" id="IPR001148">
    <property type="entry name" value="CA_dom"/>
</dbReference>
<comment type="similarity">
    <text evidence="1">Belongs to the alpha-carbonic anhydrase family.</text>
</comment>
<protein>
    <submittedName>
        <fullName evidence="3">Carbonic anhydrase 6</fullName>
    </submittedName>
</protein>
<dbReference type="SUPFAM" id="SSF51069">
    <property type="entry name" value="Carbonic anhydrase"/>
    <property type="match status" value="1"/>
</dbReference>
<dbReference type="STRING" id="66420.A0A194QEM7"/>
<dbReference type="SMART" id="SM01057">
    <property type="entry name" value="Carb_anhydrase"/>
    <property type="match status" value="1"/>
</dbReference>
<sequence length="376" mass="43349">MWLLLLIQVSDTYVDKIKDTYLVKYIQEDSKDQTTSRPNTLYDDADDLQKQLDNEARDKLKVGKPKTIWVFHLPTPFPDITYLVTSRRPRSAVEIKESMHRWCERGYVYIEIVKKMLMFSFTPCQPYLVSTDQNDWGKTFPDCGGRSQSPVDLPLQGFVKAKGGRRLLFTNYDLYPEKITVQNDGKRVVLFGEWDRNRMPLVYGGAAHSRRYIFHSLSFVWPSEHTIGGLQFPMESQALHISAEYGSMKEALDAAPSDPQAFLGIVNIYKFEDHTQKGLREVLRVLRRQSTFNVSATVHPLSYFVPRFKDYASYQGSLTAPPCTESVLWLVRARSLPVQREAITAAQKLRSPYGDTQSFAVRITQPLNDRKIFLFH</sequence>
<dbReference type="PROSITE" id="PS51144">
    <property type="entry name" value="ALPHA_CA_2"/>
    <property type="match status" value="1"/>
</dbReference>
<dbReference type="GO" id="GO:0004089">
    <property type="term" value="F:carbonate dehydratase activity"/>
    <property type="evidence" value="ECO:0007669"/>
    <property type="project" value="InterPro"/>
</dbReference>